<keyword evidence="9" id="KW-0560">Oxidoreductase</keyword>
<dbReference type="AlphaFoldDB" id="A0A0L0SRA2"/>
<name>A0A0L0SRA2_ALLM3</name>
<dbReference type="GO" id="GO:0050613">
    <property type="term" value="F:Delta14-sterol reductase activity"/>
    <property type="evidence" value="ECO:0007669"/>
    <property type="project" value="UniProtKB-EC"/>
</dbReference>
<evidence type="ECO:0000313" key="23">
    <source>
        <dbReference type="Proteomes" id="UP000054350"/>
    </source>
</evidence>
<sequence>MATTAFDSPARNTRAQARKRVASADRAITPSPDPQPRIATRDVKSPVPELNPRTHSYEFAGPIGATILSVTMPMIVLGLNVLCTPDGCPAASWVSSTTALAAHLQPRVAWSALFDPGALVAYLGWFAWCVAMYRLLPGDTVRGTPLRNGQTLLYKINGFNTLVFTVICLLLVVNFHGPDLLLYIADNFVPIIFSAILFTYAMSLGLYLASFKGTKLLALGGNSGNPIYDFFIGRELNPRIGNFDLKQFCELRPGLIGWLLLDVAFLTKQYVTAGYVTDAMALVVMFQAIYVIDALYNEPKVLTTMDITTDGFGYMLVAGDLLWVPFTYTLQARYLSQMPATHLGWLGVLGVLALNALGYYIFRSANSEKDAFRSDPTGPRVKHLRYMETAAGSKLLISGWWGRARHINYFGDWLMSVAWSLPCGFAHPIPYFYPVYFAVLLVHRFYRDEHKCKTKYGKDWDKYCALVPYRIVPYVW</sequence>
<evidence type="ECO:0000256" key="5">
    <source>
        <dbReference type="ARBA" id="ARBA00022692"/>
    </source>
</evidence>
<dbReference type="VEuPathDB" id="FungiDB:AMAG_10717"/>
<keyword evidence="8 21" id="KW-1133">Transmembrane helix</keyword>
<evidence type="ECO:0000256" key="14">
    <source>
        <dbReference type="ARBA" id="ARBA00023221"/>
    </source>
</evidence>
<evidence type="ECO:0000256" key="3">
    <source>
        <dbReference type="ARBA" id="ARBA00012413"/>
    </source>
</evidence>
<evidence type="ECO:0000256" key="9">
    <source>
        <dbReference type="ARBA" id="ARBA00023002"/>
    </source>
</evidence>
<feature type="transmembrane region" description="Helical" evidence="21">
    <location>
        <begin position="119"/>
        <end position="136"/>
    </location>
</feature>
<evidence type="ECO:0000256" key="11">
    <source>
        <dbReference type="ARBA" id="ARBA00023098"/>
    </source>
</evidence>
<dbReference type="PROSITE" id="PS01017">
    <property type="entry name" value="STEROL_REDUCT_1"/>
    <property type="match status" value="1"/>
</dbReference>
<proteinExistence type="inferred from homology"/>
<evidence type="ECO:0000256" key="13">
    <source>
        <dbReference type="ARBA" id="ARBA00023166"/>
    </source>
</evidence>
<dbReference type="EC" id="1.3.1.70" evidence="3"/>
<keyword evidence="5 21" id="KW-0812">Transmembrane</keyword>
<evidence type="ECO:0000256" key="17">
    <source>
        <dbReference type="ARBA" id="ARBA00074394"/>
    </source>
</evidence>
<evidence type="ECO:0000256" key="20">
    <source>
        <dbReference type="SAM" id="MobiDB-lite"/>
    </source>
</evidence>
<evidence type="ECO:0000256" key="1">
    <source>
        <dbReference type="ARBA" id="ARBA00004141"/>
    </source>
</evidence>
<dbReference type="eggNOG" id="KOG1435">
    <property type="taxonomic scope" value="Eukaryota"/>
</dbReference>
<dbReference type="GO" id="GO:0005789">
    <property type="term" value="C:endoplasmic reticulum membrane"/>
    <property type="evidence" value="ECO:0007669"/>
    <property type="project" value="TreeGrafter"/>
</dbReference>
<comment type="subcellular location">
    <subcellularLocation>
        <location evidence="1">Membrane</location>
        <topology evidence="1">Multi-pass membrane protein</topology>
    </subcellularLocation>
</comment>
<evidence type="ECO:0000256" key="6">
    <source>
        <dbReference type="ARBA" id="ARBA00022857"/>
    </source>
</evidence>
<dbReference type="Gene3D" id="1.20.120.1630">
    <property type="match status" value="1"/>
</dbReference>
<evidence type="ECO:0000313" key="22">
    <source>
        <dbReference type="EMBL" id="KNE65053.1"/>
    </source>
</evidence>
<dbReference type="FunFam" id="1.20.120.1630:FF:000009">
    <property type="entry name" value="C-14 sterol reductase"/>
    <property type="match status" value="1"/>
</dbReference>
<keyword evidence="7" id="KW-0752">Steroid biosynthesis</keyword>
<dbReference type="OMA" id="EWCELRP"/>
<evidence type="ECO:0000256" key="7">
    <source>
        <dbReference type="ARBA" id="ARBA00022955"/>
    </source>
</evidence>
<gene>
    <name evidence="22" type="ORF">AMAG_10717</name>
</gene>
<accession>A0A0L0SRA2</accession>
<feature type="region of interest" description="Disordered" evidence="20">
    <location>
        <begin position="1"/>
        <end position="47"/>
    </location>
</feature>
<dbReference type="GO" id="GO:0006696">
    <property type="term" value="P:ergosterol biosynthetic process"/>
    <property type="evidence" value="ECO:0007669"/>
    <property type="project" value="TreeGrafter"/>
</dbReference>
<organism evidence="22 23">
    <name type="scientific">Allomyces macrogynus (strain ATCC 38327)</name>
    <name type="common">Allomyces javanicus var. macrogynus</name>
    <dbReference type="NCBI Taxonomy" id="578462"/>
    <lineage>
        <taxon>Eukaryota</taxon>
        <taxon>Fungi</taxon>
        <taxon>Fungi incertae sedis</taxon>
        <taxon>Blastocladiomycota</taxon>
        <taxon>Blastocladiomycetes</taxon>
        <taxon>Blastocladiales</taxon>
        <taxon>Blastocladiaceae</taxon>
        <taxon>Allomyces</taxon>
    </lineage>
</organism>
<feature type="transmembrane region" description="Helical" evidence="21">
    <location>
        <begin position="59"/>
        <end position="79"/>
    </location>
</feature>
<reference evidence="23" key="2">
    <citation type="submission" date="2009-11" db="EMBL/GenBank/DDBJ databases">
        <title>The Genome Sequence of Allomyces macrogynus strain ATCC 38327.</title>
        <authorList>
            <consortium name="The Broad Institute Genome Sequencing Platform"/>
            <person name="Russ C."/>
            <person name="Cuomo C."/>
            <person name="Shea T."/>
            <person name="Young S.K."/>
            <person name="Zeng Q."/>
            <person name="Koehrsen M."/>
            <person name="Haas B."/>
            <person name="Borodovsky M."/>
            <person name="Guigo R."/>
            <person name="Alvarado L."/>
            <person name="Berlin A."/>
            <person name="Borenstein D."/>
            <person name="Chen Z."/>
            <person name="Engels R."/>
            <person name="Freedman E."/>
            <person name="Gellesch M."/>
            <person name="Goldberg J."/>
            <person name="Griggs A."/>
            <person name="Gujja S."/>
            <person name="Heiman D."/>
            <person name="Hepburn T."/>
            <person name="Howarth C."/>
            <person name="Jen D."/>
            <person name="Larson L."/>
            <person name="Lewis B."/>
            <person name="Mehta T."/>
            <person name="Park D."/>
            <person name="Pearson M."/>
            <person name="Roberts A."/>
            <person name="Saif S."/>
            <person name="Shenoy N."/>
            <person name="Sisk P."/>
            <person name="Stolte C."/>
            <person name="Sykes S."/>
            <person name="Walk T."/>
            <person name="White J."/>
            <person name="Yandava C."/>
            <person name="Burger G."/>
            <person name="Gray M.W."/>
            <person name="Holland P.W.H."/>
            <person name="King N."/>
            <person name="Lang F.B.F."/>
            <person name="Roger A.J."/>
            <person name="Ruiz-Trillo I."/>
            <person name="Lander E."/>
            <person name="Nusbaum C."/>
        </authorList>
    </citation>
    <scope>NUCLEOTIDE SEQUENCE [LARGE SCALE GENOMIC DNA]</scope>
    <source>
        <strain evidence="23">ATCC 38327</strain>
    </source>
</reference>
<dbReference type="OrthoDB" id="5326588at2759"/>
<comment type="pathway">
    <text evidence="16">Steroid biosynthesis; zymosterol biosynthesis; zymosterol from lanosterol: step 2/6.</text>
</comment>
<feature type="transmembrane region" description="Helical" evidence="21">
    <location>
        <begin position="342"/>
        <end position="362"/>
    </location>
</feature>
<protein>
    <recommendedName>
        <fullName evidence="17">Delta(14)-sterol reductase ERG24</fullName>
        <ecNumber evidence="3">1.3.1.70</ecNumber>
    </recommendedName>
    <alternativeName>
        <fullName evidence="19">C-14 sterol reductase ERG24</fullName>
    </alternativeName>
    <alternativeName>
        <fullName evidence="18">Sterol C14-reductase ERG24</fullName>
    </alternativeName>
</protein>
<reference evidence="22 23" key="1">
    <citation type="submission" date="2009-11" db="EMBL/GenBank/DDBJ databases">
        <title>Annotation of Allomyces macrogynus ATCC 38327.</title>
        <authorList>
            <consortium name="The Broad Institute Genome Sequencing Platform"/>
            <person name="Russ C."/>
            <person name="Cuomo C."/>
            <person name="Burger G."/>
            <person name="Gray M.W."/>
            <person name="Holland P.W.H."/>
            <person name="King N."/>
            <person name="Lang F.B.F."/>
            <person name="Roger A.J."/>
            <person name="Ruiz-Trillo I."/>
            <person name="Young S.K."/>
            <person name="Zeng Q."/>
            <person name="Gargeya S."/>
            <person name="Fitzgerald M."/>
            <person name="Haas B."/>
            <person name="Abouelleil A."/>
            <person name="Alvarado L."/>
            <person name="Arachchi H.M."/>
            <person name="Berlin A."/>
            <person name="Chapman S.B."/>
            <person name="Gearin G."/>
            <person name="Goldberg J."/>
            <person name="Griggs A."/>
            <person name="Gujja S."/>
            <person name="Hansen M."/>
            <person name="Heiman D."/>
            <person name="Howarth C."/>
            <person name="Larimer J."/>
            <person name="Lui A."/>
            <person name="MacDonald P.J.P."/>
            <person name="McCowen C."/>
            <person name="Montmayeur A."/>
            <person name="Murphy C."/>
            <person name="Neiman D."/>
            <person name="Pearson M."/>
            <person name="Priest M."/>
            <person name="Roberts A."/>
            <person name="Saif S."/>
            <person name="Shea T."/>
            <person name="Sisk P."/>
            <person name="Stolte C."/>
            <person name="Sykes S."/>
            <person name="Wortman J."/>
            <person name="Nusbaum C."/>
            <person name="Birren B."/>
        </authorList>
    </citation>
    <scope>NUCLEOTIDE SEQUENCE [LARGE SCALE GENOMIC DNA]</scope>
    <source>
        <strain evidence="22 23">ATCC 38327</strain>
    </source>
</reference>
<feature type="transmembrane region" description="Helical" evidence="21">
    <location>
        <begin position="188"/>
        <end position="209"/>
    </location>
</feature>
<evidence type="ECO:0000256" key="18">
    <source>
        <dbReference type="ARBA" id="ARBA00077841"/>
    </source>
</evidence>
<evidence type="ECO:0000256" key="12">
    <source>
        <dbReference type="ARBA" id="ARBA00023136"/>
    </source>
</evidence>
<evidence type="ECO:0000256" key="21">
    <source>
        <dbReference type="SAM" id="Phobius"/>
    </source>
</evidence>
<dbReference type="PANTHER" id="PTHR21257:SF52">
    <property type="entry name" value="DELTA(14)-STEROL REDUCTASE TM7SF2"/>
    <property type="match status" value="1"/>
</dbReference>
<keyword evidence="14" id="KW-0753">Steroid metabolism</keyword>
<comment type="catalytic activity">
    <reaction evidence="15">
        <text>4,4-dimethyl-5alpha-cholesta-8,24-dien-3beta-ol + NADP(+) = 4,4-dimethyl-5alpha-cholesta-8,14,24-trien-3beta-ol + NADPH + H(+)</text>
        <dbReference type="Rhea" id="RHEA:18561"/>
        <dbReference type="ChEBI" id="CHEBI:15378"/>
        <dbReference type="ChEBI" id="CHEBI:17813"/>
        <dbReference type="ChEBI" id="CHEBI:18364"/>
        <dbReference type="ChEBI" id="CHEBI:57783"/>
        <dbReference type="ChEBI" id="CHEBI:58349"/>
        <dbReference type="EC" id="1.3.1.70"/>
    </reaction>
    <physiologicalReaction direction="right-to-left" evidence="15">
        <dbReference type="Rhea" id="RHEA:18563"/>
    </physiologicalReaction>
</comment>
<keyword evidence="13" id="KW-1207">Sterol metabolism</keyword>
<keyword evidence="10" id="KW-0756">Sterol biosynthesis</keyword>
<dbReference type="InterPro" id="IPR018083">
    <property type="entry name" value="Sterol_reductase_CS"/>
</dbReference>
<evidence type="ECO:0000256" key="16">
    <source>
        <dbReference type="ARBA" id="ARBA00060638"/>
    </source>
</evidence>
<evidence type="ECO:0000256" key="8">
    <source>
        <dbReference type="ARBA" id="ARBA00022989"/>
    </source>
</evidence>
<feature type="compositionally biased region" description="Polar residues" evidence="20">
    <location>
        <begin position="1"/>
        <end position="15"/>
    </location>
</feature>
<feature type="transmembrane region" description="Helical" evidence="21">
    <location>
        <begin position="270"/>
        <end position="292"/>
    </location>
</feature>
<dbReference type="PROSITE" id="PS01018">
    <property type="entry name" value="STEROL_REDUCT_2"/>
    <property type="match status" value="1"/>
</dbReference>
<dbReference type="Proteomes" id="UP000054350">
    <property type="component" value="Unassembled WGS sequence"/>
</dbReference>
<dbReference type="EMBL" id="GG745346">
    <property type="protein sequence ID" value="KNE65053.1"/>
    <property type="molecule type" value="Genomic_DNA"/>
</dbReference>
<comment type="similarity">
    <text evidence="2">Belongs to the ERG4/ERG24 family.</text>
</comment>
<keyword evidence="6" id="KW-0521">NADP</keyword>
<evidence type="ECO:0000256" key="2">
    <source>
        <dbReference type="ARBA" id="ARBA00005402"/>
    </source>
</evidence>
<evidence type="ECO:0000256" key="15">
    <source>
        <dbReference type="ARBA" id="ARBA00052254"/>
    </source>
</evidence>
<dbReference type="InterPro" id="IPR001171">
    <property type="entry name" value="ERG24_DHCR-like"/>
</dbReference>
<dbReference type="PANTHER" id="PTHR21257">
    <property type="entry name" value="DELTA(14)-STEROL REDUCTASE"/>
    <property type="match status" value="1"/>
</dbReference>
<dbReference type="Pfam" id="PF01222">
    <property type="entry name" value="ERG4_ERG24"/>
    <property type="match status" value="1"/>
</dbReference>
<keyword evidence="23" id="KW-1185">Reference proteome</keyword>
<keyword evidence="11" id="KW-0443">Lipid metabolism</keyword>
<feature type="transmembrane region" description="Helical" evidence="21">
    <location>
        <begin position="157"/>
        <end position="176"/>
    </location>
</feature>
<feature type="transmembrane region" description="Helical" evidence="21">
    <location>
        <begin position="312"/>
        <end position="330"/>
    </location>
</feature>
<evidence type="ECO:0000256" key="19">
    <source>
        <dbReference type="ARBA" id="ARBA00083315"/>
    </source>
</evidence>
<keyword evidence="12 21" id="KW-0472">Membrane</keyword>
<feature type="transmembrane region" description="Helical" evidence="21">
    <location>
        <begin position="429"/>
        <end position="446"/>
    </location>
</feature>
<evidence type="ECO:0000256" key="4">
    <source>
        <dbReference type="ARBA" id="ARBA00022516"/>
    </source>
</evidence>
<dbReference type="STRING" id="578462.A0A0L0SRA2"/>
<keyword evidence="4" id="KW-0444">Lipid biosynthesis</keyword>
<evidence type="ECO:0000256" key="10">
    <source>
        <dbReference type="ARBA" id="ARBA00023011"/>
    </source>
</evidence>